<dbReference type="EC" id="2.7.8.-" evidence="12 13"/>
<evidence type="ECO:0000313" key="16">
    <source>
        <dbReference type="Proteomes" id="UP000290889"/>
    </source>
</evidence>
<feature type="active site" evidence="12">
    <location>
        <position position="386"/>
    </location>
</feature>
<keyword evidence="4 12" id="KW-0808">Transferase</keyword>
<evidence type="ECO:0000256" key="12">
    <source>
        <dbReference type="HAMAP-Rule" id="MF_01916"/>
    </source>
</evidence>
<dbReference type="AlphaFoldDB" id="A0A411E7H0"/>
<feature type="domain" description="PLD phosphodiesterase" evidence="14">
    <location>
        <begin position="381"/>
        <end position="408"/>
    </location>
</feature>
<evidence type="ECO:0000256" key="6">
    <source>
        <dbReference type="ARBA" id="ARBA00022737"/>
    </source>
</evidence>
<keyword evidence="10 12" id="KW-0594">Phospholipid biosynthesis</keyword>
<feature type="active site" evidence="12">
    <location>
        <position position="211"/>
    </location>
</feature>
<evidence type="ECO:0000313" key="15">
    <source>
        <dbReference type="EMBL" id="QBA63646.1"/>
    </source>
</evidence>
<dbReference type="InterPro" id="IPR030874">
    <property type="entry name" value="Cardiolipin_synth_Firmi"/>
</dbReference>
<dbReference type="RefSeq" id="WP_129602833.1">
    <property type="nucleotide sequence ID" value="NZ_CP035544.1"/>
</dbReference>
<evidence type="ECO:0000256" key="1">
    <source>
        <dbReference type="ARBA" id="ARBA00004651"/>
    </source>
</evidence>
<reference evidence="15 16" key="1">
    <citation type="submission" date="2019-01" db="EMBL/GenBank/DDBJ databases">
        <title>Muriicola soli sp. nov., isolated from soil.</title>
        <authorList>
            <person name="Kang H.J."/>
            <person name="Kim S.B."/>
        </authorList>
    </citation>
    <scope>NUCLEOTIDE SEQUENCE [LARGE SCALE GENOMIC DNA]</scope>
    <source>
        <strain evidence="15 16">MMS17-SY002</strain>
    </source>
</reference>
<feature type="active site" evidence="12">
    <location>
        <position position="216"/>
    </location>
</feature>
<dbReference type="HAMAP" id="MF_01916">
    <property type="entry name" value="Cardiolipin_synth_Cls"/>
    <property type="match status" value="1"/>
</dbReference>
<keyword evidence="6" id="KW-0677">Repeat</keyword>
<dbReference type="GO" id="GO:0032049">
    <property type="term" value="P:cardiolipin biosynthetic process"/>
    <property type="evidence" value="ECO:0007669"/>
    <property type="project" value="UniProtKB-UniRule"/>
</dbReference>
<feature type="transmembrane region" description="Helical" evidence="12">
    <location>
        <begin position="7"/>
        <end position="26"/>
    </location>
</feature>
<dbReference type="Proteomes" id="UP000290889">
    <property type="component" value="Chromosome"/>
</dbReference>
<dbReference type="EMBL" id="CP035544">
    <property type="protein sequence ID" value="QBA63646.1"/>
    <property type="molecule type" value="Genomic_DNA"/>
</dbReference>
<comment type="subcellular location">
    <subcellularLocation>
        <location evidence="1 12">Cell membrane</location>
        <topology evidence="1 12">Multi-pass membrane protein</topology>
    </subcellularLocation>
</comment>
<dbReference type="Pfam" id="PF13091">
    <property type="entry name" value="PLDc_2"/>
    <property type="match status" value="2"/>
</dbReference>
<dbReference type="InterPro" id="IPR025202">
    <property type="entry name" value="PLD-like_dom"/>
</dbReference>
<protein>
    <recommendedName>
        <fullName evidence="12 13">Cardiolipin synthase</fullName>
        <shortName evidence="12">CL synthase</shortName>
        <ecNumber evidence="12 13">2.7.8.-</ecNumber>
    </recommendedName>
</protein>
<dbReference type="CDD" id="cd09112">
    <property type="entry name" value="PLDc_CLS_2"/>
    <property type="match status" value="1"/>
</dbReference>
<dbReference type="NCBIfam" id="TIGR04265">
    <property type="entry name" value="bac_cardiolipin"/>
    <property type="match status" value="1"/>
</dbReference>
<accession>A0A411E7H0</accession>
<dbReference type="Gene3D" id="3.30.870.10">
    <property type="entry name" value="Endonuclease Chain A"/>
    <property type="match status" value="2"/>
</dbReference>
<evidence type="ECO:0000256" key="2">
    <source>
        <dbReference type="ARBA" id="ARBA00022475"/>
    </source>
</evidence>
<feature type="active site" evidence="12">
    <location>
        <position position="393"/>
    </location>
</feature>
<evidence type="ECO:0000256" key="4">
    <source>
        <dbReference type="ARBA" id="ARBA00022679"/>
    </source>
</evidence>
<keyword evidence="2 12" id="KW-1003">Cell membrane</keyword>
<name>A0A411E7H0_9FLAO</name>
<evidence type="ECO:0000256" key="11">
    <source>
        <dbReference type="ARBA" id="ARBA00023264"/>
    </source>
</evidence>
<evidence type="ECO:0000256" key="10">
    <source>
        <dbReference type="ARBA" id="ARBA00023209"/>
    </source>
</evidence>
<keyword evidence="3 12" id="KW-0444">Lipid biosynthesis</keyword>
<dbReference type="PROSITE" id="PS50035">
    <property type="entry name" value="PLD"/>
    <property type="match status" value="2"/>
</dbReference>
<dbReference type="InterPro" id="IPR001736">
    <property type="entry name" value="PLipase_D/transphosphatidylase"/>
</dbReference>
<dbReference type="InterPro" id="IPR022924">
    <property type="entry name" value="Cardiolipin_synthase"/>
</dbReference>
<dbReference type="CDD" id="cd09110">
    <property type="entry name" value="PLDc_CLS_1"/>
    <property type="match status" value="1"/>
</dbReference>
<dbReference type="GO" id="GO:0008808">
    <property type="term" value="F:cardiolipin synthase activity"/>
    <property type="evidence" value="ECO:0007669"/>
    <property type="project" value="UniProtKB-UniRule"/>
</dbReference>
<feature type="transmembrane region" description="Helical" evidence="12">
    <location>
        <begin position="32"/>
        <end position="52"/>
    </location>
</feature>
<feature type="active site" evidence="12">
    <location>
        <position position="388"/>
    </location>
</feature>
<organism evidence="15 16">
    <name type="scientific">Muriicola soli</name>
    <dbReference type="NCBI Taxonomy" id="2507538"/>
    <lineage>
        <taxon>Bacteria</taxon>
        <taxon>Pseudomonadati</taxon>
        <taxon>Bacteroidota</taxon>
        <taxon>Flavobacteriia</taxon>
        <taxon>Flavobacteriales</taxon>
        <taxon>Flavobacteriaceae</taxon>
        <taxon>Muriicola</taxon>
    </lineage>
</organism>
<dbReference type="OrthoDB" id="9762009at2"/>
<evidence type="ECO:0000259" key="14">
    <source>
        <dbReference type="PROSITE" id="PS50035"/>
    </source>
</evidence>
<evidence type="ECO:0000256" key="5">
    <source>
        <dbReference type="ARBA" id="ARBA00022692"/>
    </source>
</evidence>
<proteinExistence type="inferred from homology"/>
<evidence type="ECO:0000256" key="13">
    <source>
        <dbReference type="NCBIfam" id="TIGR04265"/>
    </source>
</evidence>
<keyword evidence="5 12" id="KW-0812">Transmembrane</keyword>
<evidence type="ECO:0000256" key="3">
    <source>
        <dbReference type="ARBA" id="ARBA00022516"/>
    </source>
</evidence>
<dbReference type="SUPFAM" id="SSF56024">
    <property type="entry name" value="Phospholipase D/nuclease"/>
    <property type="match status" value="2"/>
</dbReference>
<dbReference type="SMART" id="SM00155">
    <property type="entry name" value="PLDc"/>
    <property type="match status" value="2"/>
</dbReference>
<keyword evidence="8 12" id="KW-0443">Lipid metabolism</keyword>
<keyword evidence="9 12" id="KW-0472">Membrane</keyword>
<dbReference type="InterPro" id="IPR027379">
    <property type="entry name" value="CLS_N"/>
</dbReference>
<evidence type="ECO:0000256" key="8">
    <source>
        <dbReference type="ARBA" id="ARBA00023098"/>
    </source>
</evidence>
<dbReference type="GO" id="GO:0005886">
    <property type="term" value="C:plasma membrane"/>
    <property type="evidence" value="ECO:0007669"/>
    <property type="project" value="UniProtKB-SubCell"/>
</dbReference>
<dbReference type="PANTHER" id="PTHR21248:SF22">
    <property type="entry name" value="PHOSPHOLIPASE D"/>
    <property type="match status" value="1"/>
</dbReference>
<comment type="similarity">
    <text evidence="12">Belongs to the phospholipase D family. Cardiolipin synthase subfamily.</text>
</comment>
<feature type="active site" evidence="12">
    <location>
        <position position="209"/>
    </location>
</feature>
<comment type="function">
    <text evidence="12">Catalyzes the reversible phosphatidyl group transfer from one phosphatidylglycerol molecule to another to form cardiolipin (CL) (diphosphatidylglycerol) and glycerol.</text>
</comment>
<sequence length="468" mass="53590">MLVFTLVLLYLIIALILVAGLLINGVKPSKTLAWLLAIFTIPVGGILLYIMLGRNRRKKRLSRLQKDNLKVPTFSRSLAKETSKTKYRKLMTLIESVSRFPPTDQNQLTLLEDGKQTFENILKALEEAKNYIYLQYYIFEEGELTAKLLTLFEKKIAEGVEVKLIFDGVGSYSLSRSYIKKLKTAGVEVYPFLPFRFGRFLSSLNYRNHRKIIVVDGKIAFTGGINISDRYFKGDPELGRWHDMHLAIKGPAVKFMEYVFISDWFMVSEKKIDLKVNTDVQFEGNENTSVQIVPSGPDDVFPNIEQTYLTIINEARDYLYITNPYIIPTHEILKALQIASLSGVDVRLLVSEHSDSQIVDWTVRSYFDAFIKSDIRIFLFPHGFLHSKILVSDDDVASIGTANIDVRSFEHNYEVNAMLYDTGIAKTLKENFIKDCKESKEVMAEDFFNRPLKNKLKEGLARIFAPLL</sequence>
<keyword evidence="16" id="KW-1185">Reference proteome</keyword>
<evidence type="ECO:0000256" key="7">
    <source>
        <dbReference type="ARBA" id="ARBA00022989"/>
    </source>
</evidence>
<comment type="catalytic activity">
    <reaction evidence="12">
        <text>2 a 1,2-diacyl-sn-glycero-3-phospho-(1'-sn-glycerol) = a cardiolipin + glycerol</text>
        <dbReference type="Rhea" id="RHEA:31451"/>
        <dbReference type="ChEBI" id="CHEBI:17754"/>
        <dbReference type="ChEBI" id="CHEBI:62237"/>
        <dbReference type="ChEBI" id="CHEBI:64716"/>
    </reaction>
</comment>
<gene>
    <name evidence="15" type="primary">cls</name>
    <name evidence="15" type="ORF">EQY75_03230</name>
</gene>
<dbReference type="PANTHER" id="PTHR21248">
    <property type="entry name" value="CARDIOLIPIN SYNTHASE"/>
    <property type="match status" value="1"/>
</dbReference>
<dbReference type="Pfam" id="PF13396">
    <property type="entry name" value="PLDc_N"/>
    <property type="match status" value="1"/>
</dbReference>
<keyword evidence="11 12" id="KW-1208">Phospholipid metabolism</keyword>
<feature type="domain" description="PLD phosphodiesterase" evidence="14">
    <location>
        <begin position="204"/>
        <end position="231"/>
    </location>
</feature>
<evidence type="ECO:0000256" key="9">
    <source>
        <dbReference type="ARBA" id="ARBA00023136"/>
    </source>
</evidence>
<keyword evidence="7 12" id="KW-1133">Transmembrane helix</keyword>
<dbReference type="KEGG" id="mur:EQY75_03230"/>